<dbReference type="GO" id="GO:0005886">
    <property type="term" value="C:plasma membrane"/>
    <property type="evidence" value="ECO:0007669"/>
    <property type="project" value="UniProtKB-SubCell"/>
</dbReference>
<feature type="transmembrane region" description="Helical" evidence="7">
    <location>
        <begin position="88"/>
        <end position="110"/>
    </location>
</feature>
<evidence type="ECO:0000256" key="1">
    <source>
        <dbReference type="ARBA" id="ARBA00004651"/>
    </source>
</evidence>
<evidence type="ECO:0000313" key="10">
    <source>
        <dbReference type="Proteomes" id="UP000639396"/>
    </source>
</evidence>
<evidence type="ECO:0000256" key="7">
    <source>
        <dbReference type="RuleBase" id="RU363032"/>
    </source>
</evidence>
<dbReference type="AlphaFoldDB" id="A0A927CB45"/>
<protein>
    <submittedName>
        <fullName evidence="9">Carbohydrate ABC transporter permease</fullName>
    </submittedName>
</protein>
<evidence type="ECO:0000256" key="6">
    <source>
        <dbReference type="ARBA" id="ARBA00023136"/>
    </source>
</evidence>
<sequence length="258" mass="29406">MLYPVFWMVFGSVKPTAEIFSSVSLLPKTWFWDNYKLGWNAIPRLDFGIFLRNSFTISFLVVVGNIVSASLVAFAFARLNFTLKSLWFALMLMTMMLPSQVTLIPQYVLFHKLEWVNTYLPLTVPHFLGAAPFFVFLMVQFIRGIPKELDEAAIVDGCNTFQIYWRIVMPLCVPAIITTAIFSFIWTWDDFFSQLIYINTVSKYTVPLGLRLFLDGSGKSEWGPMLAMSVLSLVPSFVFFLTCQKYLVQGIATTGLKG</sequence>
<organism evidence="9 10">
    <name type="scientific">Paenibacillus oceani</name>
    <dbReference type="NCBI Taxonomy" id="2772510"/>
    <lineage>
        <taxon>Bacteria</taxon>
        <taxon>Bacillati</taxon>
        <taxon>Bacillota</taxon>
        <taxon>Bacilli</taxon>
        <taxon>Bacillales</taxon>
        <taxon>Paenibacillaceae</taxon>
        <taxon>Paenibacillus</taxon>
    </lineage>
</organism>
<dbReference type="PANTHER" id="PTHR43744:SF6">
    <property type="entry name" value="ABC TRANSPORTER PERMEASE PROTEIN YESQ-RELATED"/>
    <property type="match status" value="1"/>
</dbReference>
<dbReference type="Proteomes" id="UP000639396">
    <property type="component" value="Unassembled WGS sequence"/>
</dbReference>
<feature type="transmembrane region" description="Helical" evidence="7">
    <location>
        <begin position="163"/>
        <end position="186"/>
    </location>
</feature>
<keyword evidence="10" id="KW-1185">Reference proteome</keyword>
<gene>
    <name evidence="9" type="ORF">IDH45_19510</name>
</gene>
<evidence type="ECO:0000259" key="8">
    <source>
        <dbReference type="PROSITE" id="PS50928"/>
    </source>
</evidence>
<dbReference type="CDD" id="cd06261">
    <property type="entry name" value="TM_PBP2"/>
    <property type="match status" value="1"/>
</dbReference>
<dbReference type="PROSITE" id="PS50928">
    <property type="entry name" value="ABC_TM1"/>
    <property type="match status" value="1"/>
</dbReference>
<comment type="subcellular location">
    <subcellularLocation>
        <location evidence="1 7">Cell membrane</location>
        <topology evidence="1 7">Multi-pass membrane protein</topology>
    </subcellularLocation>
</comment>
<dbReference type="RefSeq" id="WP_190929799.1">
    <property type="nucleotide sequence ID" value="NZ_JACXJA010000027.1"/>
</dbReference>
<evidence type="ECO:0000256" key="2">
    <source>
        <dbReference type="ARBA" id="ARBA00022448"/>
    </source>
</evidence>
<keyword evidence="5 7" id="KW-1133">Transmembrane helix</keyword>
<keyword evidence="4 7" id="KW-0812">Transmembrane</keyword>
<dbReference type="Gene3D" id="1.10.3720.10">
    <property type="entry name" value="MetI-like"/>
    <property type="match status" value="1"/>
</dbReference>
<evidence type="ECO:0000256" key="3">
    <source>
        <dbReference type="ARBA" id="ARBA00022475"/>
    </source>
</evidence>
<dbReference type="GO" id="GO:0055085">
    <property type="term" value="P:transmembrane transport"/>
    <property type="evidence" value="ECO:0007669"/>
    <property type="project" value="InterPro"/>
</dbReference>
<proteinExistence type="inferred from homology"/>
<comment type="caution">
    <text evidence="9">The sequence shown here is derived from an EMBL/GenBank/DDBJ whole genome shotgun (WGS) entry which is preliminary data.</text>
</comment>
<dbReference type="InterPro" id="IPR035906">
    <property type="entry name" value="MetI-like_sf"/>
</dbReference>
<keyword evidence="2 7" id="KW-0813">Transport</keyword>
<feature type="transmembrane region" description="Helical" evidence="7">
    <location>
        <begin position="122"/>
        <end position="142"/>
    </location>
</feature>
<dbReference type="PANTHER" id="PTHR43744">
    <property type="entry name" value="ABC TRANSPORTER PERMEASE PROTEIN MG189-RELATED-RELATED"/>
    <property type="match status" value="1"/>
</dbReference>
<feature type="domain" description="ABC transmembrane type-1" evidence="8">
    <location>
        <begin position="51"/>
        <end position="243"/>
    </location>
</feature>
<evidence type="ECO:0000313" key="9">
    <source>
        <dbReference type="EMBL" id="MBD2864174.1"/>
    </source>
</evidence>
<reference evidence="9" key="1">
    <citation type="submission" date="2020-09" db="EMBL/GenBank/DDBJ databases">
        <title>A novel bacterium of genus Paenibacillus, isolated from South China Sea.</title>
        <authorList>
            <person name="Huang H."/>
            <person name="Mo K."/>
            <person name="Hu Y."/>
        </authorList>
    </citation>
    <scope>NUCLEOTIDE SEQUENCE</scope>
    <source>
        <strain evidence="9">IB182363</strain>
    </source>
</reference>
<feature type="transmembrane region" description="Helical" evidence="7">
    <location>
        <begin position="222"/>
        <end position="241"/>
    </location>
</feature>
<accession>A0A927CB45</accession>
<evidence type="ECO:0000256" key="5">
    <source>
        <dbReference type="ARBA" id="ARBA00022989"/>
    </source>
</evidence>
<dbReference type="InterPro" id="IPR000515">
    <property type="entry name" value="MetI-like"/>
</dbReference>
<keyword evidence="6 7" id="KW-0472">Membrane</keyword>
<keyword evidence="3" id="KW-1003">Cell membrane</keyword>
<name>A0A927CB45_9BACL</name>
<dbReference type="SUPFAM" id="SSF161098">
    <property type="entry name" value="MetI-like"/>
    <property type="match status" value="1"/>
</dbReference>
<evidence type="ECO:0000256" key="4">
    <source>
        <dbReference type="ARBA" id="ARBA00022692"/>
    </source>
</evidence>
<feature type="transmembrane region" description="Helical" evidence="7">
    <location>
        <begin position="55"/>
        <end position="76"/>
    </location>
</feature>
<dbReference type="Pfam" id="PF00528">
    <property type="entry name" value="BPD_transp_1"/>
    <property type="match status" value="1"/>
</dbReference>
<dbReference type="EMBL" id="JACXJA010000027">
    <property type="protein sequence ID" value="MBD2864174.1"/>
    <property type="molecule type" value="Genomic_DNA"/>
</dbReference>
<comment type="similarity">
    <text evidence="7">Belongs to the binding-protein-dependent transport system permease family.</text>
</comment>